<evidence type="ECO:0000256" key="1">
    <source>
        <dbReference type="SAM" id="Phobius"/>
    </source>
</evidence>
<reference evidence="3 4" key="1">
    <citation type="submission" date="2019-05" db="EMBL/GenBank/DDBJ databases">
        <title>Another draft genome of Portunus trituberculatus and its Hox gene families provides insights of decapod evolution.</title>
        <authorList>
            <person name="Jeong J.-H."/>
            <person name="Song I."/>
            <person name="Kim S."/>
            <person name="Choi T."/>
            <person name="Kim D."/>
            <person name="Ryu S."/>
            <person name="Kim W."/>
        </authorList>
    </citation>
    <scope>NUCLEOTIDE SEQUENCE [LARGE SCALE GENOMIC DNA]</scope>
    <source>
        <tissue evidence="3">Muscle</tissue>
    </source>
</reference>
<keyword evidence="1" id="KW-0472">Membrane</keyword>
<dbReference type="InterPro" id="IPR009755">
    <property type="entry name" value="RMC1_C"/>
</dbReference>
<dbReference type="GO" id="GO:0035658">
    <property type="term" value="C:Mon1-Ccz1 complex"/>
    <property type="evidence" value="ECO:0007669"/>
    <property type="project" value="InterPro"/>
</dbReference>
<dbReference type="AlphaFoldDB" id="A0A5B7IPU2"/>
<dbReference type="Proteomes" id="UP000324222">
    <property type="component" value="Unassembled WGS sequence"/>
</dbReference>
<sequence>MLCRLNTAHDEIIEVLLSQRQVTPALRYARSVGLAESVSARKFLEAAMGSGSDQVFYSTFIFFSLRNTRLRGNPAFAKGGSLGHCSLILHVFLLFLLLVVLLLSSLLQCFFSCVLFFLLYFVFFHCVPFYCVVLLFNFFLFFLYCFPCASFFSCFFFSCSFLFCSLCSCYLCY</sequence>
<dbReference type="GO" id="GO:0005765">
    <property type="term" value="C:lysosomal membrane"/>
    <property type="evidence" value="ECO:0007669"/>
    <property type="project" value="TreeGrafter"/>
</dbReference>
<keyword evidence="4" id="KW-1185">Reference proteome</keyword>
<dbReference type="Pfam" id="PF07035">
    <property type="entry name" value="RMC1_C"/>
    <property type="match status" value="1"/>
</dbReference>
<proteinExistence type="predicted"/>
<comment type="caution">
    <text evidence="3">The sequence shown here is derived from an EMBL/GenBank/DDBJ whole genome shotgun (WGS) entry which is preliminary data.</text>
</comment>
<keyword evidence="1" id="KW-1133">Transmembrane helix</keyword>
<feature type="transmembrane region" description="Helical" evidence="1">
    <location>
        <begin position="150"/>
        <end position="172"/>
    </location>
</feature>
<keyword evidence="1" id="KW-0812">Transmembrane</keyword>
<feature type="domain" description="Mic1" evidence="2">
    <location>
        <begin position="1"/>
        <end position="78"/>
    </location>
</feature>
<feature type="transmembrane region" description="Helical" evidence="1">
    <location>
        <begin position="87"/>
        <end position="107"/>
    </location>
</feature>
<protein>
    <recommendedName>
        <fullName evidence="2">Mic1 domain-containing protein</fullName>
    </recommendedName>
</protein>
<dbReference type="OrthoDB" id="26384at2759"/>
<evidence type="ECO:0000313" key="3">
    <source>
        <dbReference type="EMBL" id="MPC87531.1"/>
    </source>
</evidence>
<dbReference type="EMBL" id="VSRR010074794">
    <property type="protein sequence ID" value="MPC87531.1"/>
    <property type="molecule type" value="Genomic_DNA"/>
</dbReference>
<organism evidence="3 4">
    <name type="scientific">Portunus trituberculatus</name>
    <name type="common">Swimming crab</name>
    <name type="synonym">Neptunus trituberculatus</name>
    <dbReference type="NCBI Taxonomy" id="210409"/>
    <lineage>
        <taxon>Eukaryota</taxon>
        <taxon>Metazoa</taxon>
        <taxon>Ecdysozoa</taxon>
        <taxon>Arthropoda</taxon>
        <taxon>Crustacea</taxon>
        <taxon>Multicrustacea</taxon>
        <taxon>Malacostraca</taxon>
        <taxon>Eumalacostraca</taxon>
        <taxon>Eucarida</taxon>
        <taxon>Decapoda</taxon>
        <taxon>Pleocyemata</taxon>
        <taxon>Brachyura</taxon>
        <taxon>Eubrachyura</taxon>
        <taxon>Portunoidea</taxon>
        <taxon>Portunidae</taxon>
        <taxon>Portuninae</taxon>
        <taxon>Portunus</taxon>
    </lineage>
</organism>
<name>A0A5B7IPU2_PORTR</name>
<gene>
    <name evidence="3" type="primary">Mic1</name>
    <name evidence="3" type="ORF">E2C01_082396</name>
</gene>
<dbReference type="PANTHER" id="PTHR12897">
    <property type="entry name" value="COLON CANCER-ASSOCIATED PROTEIN MIC1"/>
    <property type="match status" value="1"/>
</dbReference>
<evidence type="ECO:0000259" key="2">
    <source>
        <dbReference type="Pfam" id="PF07035"/>
    </source>
</evidence>
<dbReference type="GO" id="GO:0031902">
    <property type="term" value="C:late endosome membrane"/>
    <property type="evidence" value="ECO:0007669"/>
    <property type="project" value="TreeGrafter"/>
</dbReference>
<dbReference type="GO" id="GO:0010506">
    <property type="term" value="P:regulation of autophagy"/>
    <property type="evidence" value="ECO:0007669"/>
    <property type="project" value="InterPro"/>
</dbReference>
<evidence type="ECO:0000313" key="4">
    <source>
        <dbReference type="Proteomes" id="UP000324222"/>
    </source>
</evidence>
<feature type="transmembrane region" description="Helical" evidence="1">
    <location>
        <begin position="114"/>
        <end position="144"/>
    </location>
</feature>
<dbReference type="InterPro" id="IPR040371">
    <property type="entry name" value="RMC1"/>
</dbReference>
<dbReference type="PANTHER" id="PTHR12897:SF4">
    <property type="entry name" value="REGULATOR OF MON1-CCZ1 COMPLEX"/>
    <property type="match status" value="1"/>
</dbReference>
<accession>A0A5B7IPU2</accession>